<dbReference type="AlphaFoldDB" id="A0A392T4P7"/>
<feature type="non-terminal residue" evidence="1">
    <location>
        <position position="1"/>
    </location>
</feature>
<dbReference type="Proteomes" id="UP000265520">
    <property type="component" value="Unassembled WGS sequence"/>
</dbReference>
<dbReference type="EMBL" id="LXQA010491503">
    <property type="protein sequence ID" value="MCI55146.1"/>
    <property type="molecule type" value="Genomic_DNA"/>
</dbReference>
<comment type="caution">
    <text evidence="1">The sequence shown here is derived from an EMBL/GenBank/DDBJ whole genome shotgun (WGS) entry which is preliminary data.</text>
</comment>
<proteinExistence type="predicted"/>
<evidence type="ECO:0000313" key="1">
    <source>
        <dbReference type="EMBL" id="MCI55146.1"/>
    </source>
</evidence>
<organism evidence="1 2">
    <name type="scientific">Trifolium medium</name>
    <dbReference type="NCBI Taxonomy" id="97028"/>
    <lineage>
        <taxon>Eukaryota</taxon>
        <taxon>Viridiplantae</taxon>
        <taxon>Streptophyta</taxon>
        <taxon>Embryophyta</taxon>
        <taxon>Tracheophyta</taxon>
        <taxon>Spermatophyta</taxon>
        <taxon>Magnoliopsida</taxon>
        <taxon>eudicotyledons</taxon>
        <taxon>Gunneridae</taxon>
        <taxon>Pentapetalae</taxon>
        <taxon>rosids</taxon>
        <taxon>fabids</taxon>
        <taxon>Fabales</taxon>
        <taxon>Fabaceae</taxon>
        <taxon>Papilionoideae</taxon>
        <taxon>50 kb inversion clade</taxon>
        <taxon>NPAAA clade</taxon>
        <taxon>Hologalegina</taxon>
        <taxon>IRL clade</taxon>
        <taxon>Trifolieae</taxon>
        <taxon>Trifolium</taxon>
    </lineage>
</organism>
<keyword evidence="2" id="KW-1185">Reference proteome</keyword>
<sequence>CGGLATSASGTCHGVTKEKDTCKNISTPTLKSGFE</sequence>
<name>A0A392T4P7_9FABA</name>
<protein>
    <submittedName>
        <fullName evidence="1">Uncharacterized protein</fullName>
    </submittedName>
</protein>
<reference evidence="1 2" key="1">
    <citation type="journal article" date="2018" name="Front. Plant Sci.">
        <title>Red Clover (Trifolium pratense) and Zigzag Clover (T. medium) - A Picture of Genomic Similarities and Differences.</title>
        <authorList>
            <person name="Dluhosova J."/>
            <person name="Istvanek J."/>
            <person name="Nedelnik J."/>
            <person name="Repkova J."/>
        </authorList>
    </citation>
    <scope>NUCLEOTIDE SEQUENCE [LARGE SCALE GENOMIC DNA]</scope>
    <source>
        <strain evidence="2">cv. 10/8</strain>
        <tissue evidence="1">Leaf</tissue>
    </source>
</reference>
<evidence type="ECO:0000313" key="2">
    <source>
        <dbReference type="Proteomes" id="UP000265520"/>
    </source>
</evidence>
<accession>A0A392T4P7</accession>